<evidence type="ECO:0000313" key="2">
    <source>
        <dbReference type="EMBL" id="TVU35293.1"/>
    </source>
</evidence>
<evidence type="ECO:0000256" key="1">
    <source>
        <dbReference type="SAM" id="MobiDB-lite"/>
    </source>
</evidence>
<dbReference type="Proteomes" id="UP000324897">
    <property type="component" value="Unassembled WGS sequence"/>
</dbReference>
<dbReference type="EMBL" id="RWGY01000009">
    <property type="protein sequence ID" value="TVU35293.1"/>
    <property type="molecule type" value="Genomic_DNA"/>
</dbReference>
<proteinExistence type="predicted"/>
<feature type="region of interest" description="Disordered" evidence="1">
    <location>
        <begin position="233"/>
        <end position="304"/>
    </location>
</feature>
<name>A0A5J9VGS2_9POAL</name>
<dbReference type="Gramene" id="TVU35293">
    <property type="protein sequence ID" value="TVU35293"/>
    <property type="gene ID" value="EJB05_17177"/>
</dbReference>
<reference evidence="2 3" key="1">
    <citation type="journal article" date="2019" name="Sci. Rep.">
        <title>A high-quality genome of Eragrostis curvula grass provides insights into Poaceae evolution and supports new strategies to enhance forage quality.</title>
        <authorList>
            <person name="Carballo J."/>
            <person name="Santos B.A.C.M."/>
            <person name="Zappacosta D."/>
            <person name="Garbus I."/>
            <person name="Selva J.P."/>
            <person name="Gallo C.A."/>
            <person name="Diaz A."/>
            <person name="Albertini E."/>
            <person name="Caccamo M."/>
            <person name="Echenique V."/>
        </authorList>
    </citation>
    <scope>NUCLEOTIDE SEQUENCE [LARGE SCALE GENOMIC DNA]</scope>
    <source>
        <strain evidence="3">cv. Victoria</strain>
        <tissue evidence="2">Leaf</tissue>
    </source>
</reference>
<organism evidence="2 3">
    <name type="scientific">Eragrostis curvula</name>
    <name type="common">weeping love grass</name>
    <dbReference type="NCBI Taxonomy" id="38414"/>
    <lineage>
        <taxon>Eukaryota</taxon>
        <taxon>Viridiplantae</taxon>
        <taxon>Streptophyta</taxon>
        <taxon>Embryophyta</taxon>
        <taxon>Tracheophyta</taxon>
        <taxon>Spermatophyta</taxon>
        <taxon>Magnoliopsida</taxon>
        <taxon>Liliopsida</taxon>
        <taxon>Poales</taxon>
        <taxon>Poaceae</taxon>
        <taxon>PACMAD clade</taxon>
        <taxon>Chloridoideae</taxon>
        <taxon>Eragrostideae</taxon>
        <taxon>Eragrostidinae</taxon>
        <taxon>Eragrostis</taxon>
    </lineage>
</organism>
<accession>A0A5J9VGS2</accession>
<feature type="compositionally biased region" description="Basic and acidic residues" evidence="1">
    <location>
        <begin position="259"/>
        <end position="269"/>
    </location>
</feature>
<sequence>MAIFLPRQSGNLLASCHASRLRHHLLRLSSLRCGCAPPPPPRPVTDYIHQQGIKWWSGSEQKETPAMASSAVKIYYNAADTGDGASEITSVSSNGIQIYAIEERESASAQRTTLLAPFTDAPARARQPPPAHQPPPPPRARQPPARGSNHLRLSHLSLVAVRASSPAPPPPDRTISGASAAATVLPPRVSDSSPVAADPVDAIADPHRGGPAAPVPEVLRRRGVLVLICAGKSHRGRRRQPEAPFGHSSVSSTPAARPSDPHRHGDAPVRCDAAILEKSAVRSRGRSGGAELHRPRPRRTPSRAPVVVLLDSGWIPMMDHREVIQEATWVPTRVPGTNTCLGTKVNHPGSHKACRSCRMEWRRCHPISQ</sequence>
<keyword evidence="3" id="KW-1185">Reference proteome</keyword>
<protein>
    <submittedName>
        <fullName evidence="2">Uncharacterized protein</fullName>
    </submittedName>
</protein>
<evidence type="ECO:0000313" key="3">
    <source>
        <dbReference type="Proteomes" id="UP000324897"/>
    </source>
</evidence>
<feature type="non-terminal residue" evidence="2">
    <location>
        <position position="1"/>
    </location>
</feature>
<dbReference type="AlphaFoldDB" id="A0A5J9VGS2"/>
<gene>
    <name evidence="2" type="ORF">EJB05_17177</name>
</gene>
<feature type="region of interest" description="Disordered" evidence="1">
    <location>
        <begin position="120"/>
        <end position="148"/>
    </location>
</feature>
<feature type="compositionally biased region" description="Pro residues" evidence="1">
    <location>
        <begin position="127"/>
        <end position="141"/>
    </location>
</feature>
<comment type="caution">
    <text evidence="2">The sequence shown here is derived from an EMBL/GenBank/DDBJ whole genome shotgun (WGS) entry which is preliminary data.</text>
</comment>